<evidence type="ECO:0000313" key="1">
    <source>
        <dbReference type="EMBL" id="KAG8007977.1"/>
    </source>
</evidence>
<name>A0ACB7F1B8_NIBAL</name>
<dbReference type="EMBL" id="CM024807">
    <property type="protein sequence ID" value="KAG8007977.1"/>
    <property type="molecule type" value="Genomic_DNA"/>
</dbReference>
<proteinExistence type="predicted"/>
<organism evidence="1 2">
    <name type="scientific">Nibea albiflora</name>
    <name type="common">Yellow drum</name>
    <name type="synonym">Corvina albiflora</name>
    <dbReference type="NCBI Taxonomy" id="240163"/>
    <lineage>
        <taxon>Eukaryota</taxon>
        <taxon>Metazoa</taxon>
        <taxon>Chordata</taxon>
        <taxon>Craniata</taxon>
        <taxon>Vertebrata</taxon>
        <taxon>Euteleostomi</taxon>
        <taxon>Actinopterygii</taxon>
        <taxon>Neopterygii</taxon>
        <taxon>Teleostei</taxon>
        <taxon>Neoteleostei</taxon>
        <taxon>Acanthomorphata</taxon>
        <taxon>Eupercaria</taxon>
        <taxon>Sciaenidae</taxon>
        <taxon>Nibea</taxon>
    </lineage>
</organism>
<gene>
    <name evidence="1" type="ORF">GBF38_003704</name>
</gene>
<accession>A0ACB7F1B8</accession>
<comment type="caution">
    <text evidence="1">The sequence shown here is derived from an EMBL/GenBank/DDBJ whole genome shotgun (WGS) entry which is preliminary data.</text>
</comment>
<dbReference type="Proteomes" id="UP000805704">
    <property type="component" value="Chromosome 19"/>
</dbReference>
<evidence type="ECO:0000313" key="2">
    <source>
        <dbReference type="Proteomes" id="UP000805704"/>
    </source>
</evidence>
<sequence length="114" mass="12120">MIAGVGSSTPARHGPFANMSVNETALADNNGRALLAAMQNLSTATTTATATATGPPQATSACTQMSVSRVELIQVTNARRGKALFTGKLTPPFDDVWRILQLVKDDTALMWRSW</sequence>
<reference evidence="1" key="1">
    <citation type="submission" date="2020-04" db="EMBL/GenBank/DDBJ databases">
        <title>A chromosome-scale assembly and high-density genetic map of the yellow drum (Nibea albiflora) genome.</title>
        <authorList>
            <person name="Xu D."/>
            <person name="Zhang W."/>
            <person name="Chen R."/>
            <person name="Tan P."/>
            <person name="Wang L."/>
            <person name="Song H."/>
            <person name="Tian L."/>
            <person name="Zhu Q."/>
            <person name="Wang B."/>
        </authorList>
    </citation>
    <scope>NUCLEOTIDE SEQUENCE</scope>
    <source>
        <strain evidence="1">ZJHYS-2018</strain>
    </source>
</reference>
<protein>
    <submittedName>
        <fullName evidence="1">Uncharacterized protein</fullName>
    </submittedName>
</protein>
<keyword evidence="2" id="KW-1185">Reference proteome</keyword>